<proteinExistence type="predicted"/>
<organism evidence="1">
    <name type="scientific">marine sediment metagenome</name>
    <dbReference type="NCBI Taxonomy" id="412755"/>
    <lineage>
        <taxon>unclassified sequences</taxon>
        <taxon>metagenomes</taxon>
        <taxon>ecological metagenomes</taxon>
    </lineage>
</organism>
<dbReference type="Gene3D" id="2.20.28.160">
    <property type="match status" value="1"/>
</dbReference>
<feature type="non-terminal residue" evidence="1">
    <location>
        <position position="157"/>
    </location>
</feature>
<dbReference type="EMBL" id="BARU01025511">
    <property type="protein sequence ID" value="GAH67294.1"/>
    <property type="molecule type" value="Genomic_DNA"/>
</dbReference>
<protein>
    <submittedName>
        <fullName evidence="1">Uncharacterized protein</fullName>
    </submittedName>
</protein>
<evidence type="ECO:0000313" key="1">
    <source>
        <dbReference type="EMBL" id="GAH67294.1"/>
    </source>
</evidence>
<comment type="caution">
    <text evidence="1">The sequence shown here is derived from an EMBL/GenBank/DDBJ whole genome shotgun (WGS) entry which is preliminary data.</text>
</comment>
<accession>X1IME9</accession>
<reference evidence="1" key="1">
    <citation type="journal article" date="2014" name="Front. Microbiol.">
        <title>High frequency of phylogenetically diverse reductive dehalogenase-homologous genes in deep subseafloor sedimentary metagenomes.</title>
        <authorList>
            <person name="Kawai M."/>
            <person name="Futagami T."/>
            <person name="Toyoda A."/>
            <person name="Takaki Y."/>
            <person name="Nishi S."/>
            <person name="Hori S."/>
            <person name="Arai W."/>
            <person name="Tsubouchi T."/>
            <person name="Morono Y."/>
            <person name="Uchiyama I."/>
            <person name="Ito T."/>
            <person name="Fujiyama A."/>
            <person name="Inagaki F."/>
            <person name="Takami H."/>
        </authorList>
    </citation>
    <scope>NUCLEOTIDE SEQUENCE</scope>
    <source>
        <strain evidence="1">Expedition CK06-06</strain>
    </source>
</reference>
<sequence>MAIIFHCEHCGKKIEAPDSAGGKRSKCPACHNKLYVPGPDSDEELKLAPMDTDDAAKQKELMAETYKLTQEILLEREAPDGPGGAATSAPEISDKELTKNIIVYLRQMADGKLDEAQRTADSIAPYGLQAVEILDRIALSEMPEPELADIPQQVLSG</sequence>
<gene>
    <name evidence="1" type="ORF">S03H2_41093</name>
</gene>
<name>X1IME9_9ZZZZ</name>
<dbReference type="AlphaFoldDB" id="X1IME9"/>